<accession>A0ABV9ZN81</accession>
<evidence type="ECO:0000313" key="1">
    <source>
        <dbReference type="EMBL" id="MFC5141673.1"/>
    </source>
</evidence>
<evidence type="ECO:0008006" key="3">
    <source>
        <dbReference type="Google" id="ProtNLM"/>
    </source>
</evidence>
<reference evidence="2" key="1">
    <citation type="journal article" date="2019" name="Int. J. Syst. Evol. Microbiol.">
        <title>The Global Catalogue of Microorganisms (GCM) 10K type strain sequencing project: providing services to taxonomists for standard genome sequencing and annotation.</title>
        <authorList>
            <consortium name="The Broad Institute Genomics Platform"/>
            <consortium name="The Broad Institute Genome Sequencing Center for Infectious Disease"/>
            <person name="Wu L."/>
            <person name="Ma J."/>
        </authorList>
    </citation>
    <scope>NUCLEOTIDE SEQUENCE [LARGE SCALE GENOMIC DNA]</scope>
    <source>
        <strain evidence="2">XZYJ18</strain>
    </source>
</reference>
<protein>
    <recommendedName>
        <fullName evidence="3">mRNA interferase MazF</fullName>
    </recommendedName>
</protein>
<sequence length="99" mass="10945">MRRGEIRRYTRPSSPDVRRAVVLLSSDGINDSPRPWLLGIELRAQDPGDVLAIPVGDGRVAYAGDLTRLYRAWVSERLGMLDATTLTRIDGALRAALDL</sequence>
<keyword evidence="2" id="KW-1185">Reference proteome</keyword>
<evidence type="ECO:0000313" key="2">
    <source>
        <dbReference type="Proteomes" id="UP001596175"/>
    </source>
</evidence>
<organism evidence="1 2">
    <name type="scientific">Actinomycetospora rhizophila</name>
    <dbReference type="NCBI Taxonomy" id="1416876"/>
    <lineage>
        <taxon>Bacteria</taxon>
        <taxon>Bacillati</taxon>
        <taxon>Actinomycetota</taxon>
        <taxon>Actinomycetes</taxon>
        <taxon>Pseudonocardiales</taxon>
        <taxon>Pseudonocardiaceae</taxon>
        <taxon>Actinomycetospora</taxon>
    </lineage>
</organism>
<dbReference type="Proteomes" id="UP001596175">
    <property type="component" value="Unassembled WGS sequence"/>
</dbReference>
<comment type="caution">
    <text evidence="1">The sequence shown here is derived from an EMBL/GenBank/DDBJ whole genome shotgun (WGS) entry which is preliminary data.</text>
</comment>
<name>A0ABV9ZN81_9PSEU</name>
<proteinExistence type="predicted"/>
<dbReference type="RefSeq" id="WP_378023810.1">
    <property type="nucleotide sequence ID" value="NZ_JBHSKG010000017.1"/>
</dbReference>
<gene>
    <name evidence="1" type="ORF">ACFPK1_25785</name>
</gene>
<dbReference type="EMBL" id="JBHSKG010000017">
    <property type="protein sequence ID" value="MFC5141673.1"/>
    <property type="molecule type" value="Genomic_DNA"/>
</dbReference>